<dbReference type="OrthoDB" id="1936594at2759"/>
<evidence type="ECO:0000256" key="1">
    <source>
        <dbReference type="ARBA" id="ARBA00022737"/>
    </source>
</evidence>
<keyword evidence="5" id="KW-1185">Reference proteome</keyword>
<reference evidence="4 5" key="1">
    <citation type="journal article" date="2019" name="Front. Genet.">
        <title>Whole-Genome Sequencing of the Opportunistic Yeast Pathogen Candida inconspicua Uncovers Its Hybrid Origin.</title>
        <authorList>
            <person name="Mixao V."/>
            <person name="Hansen A.P."/>
            <person name="Saus E."/>
            <person name="Boekhout T."/>
            <person name="Lass-Florl C."/>
            <person name="Gabaldon T."/>
        </authorList>
    </citation>
    <scope>NUCLEOTIDE SEQUENCE [LARGE SCALE GENOMIC DNA]</scope>
    <source>
        <strain evidence="4 5">CBS 180</strain>
    </source>
</reference>
<dbReference type="PANTHER" id="PTHR16193:SF0">
    <property type="entry name" value="TETRATRICOPEPTIDE REPEAT PROTEIN 27"/>
    <property type="match status" value="1"/>
</dbReference>
<dbReference type="Gene3D" id="1.25.40.10">
    <property type="entry name" value="Tetratricopeptide repeat domain"/>
    <property type="match status" value="2"/>
</dbReference>
<dbReference type="InterPro" id="IPR044244">
    <property type="entry name" value="TTC27/Emw1"/>
</dbReference>
<dbReference type="EMBL" id="SELW01000370">
    <property type="protein sequence ID" value="TID28801.1"/>
    <property type="molecule type" value="Genomic_DNA"/>
</dbReference>
<feature type="repeat" description="TPR" evidence="3">
    <location>
        <begin position="605"/>
        <end position="638"/>
    </location>
</feature>
<dbReference type="STRING" id="52247.A0A4V4NFR6"/>
<dbReference type="SUPFAM" id="SSF48452">
    <property type="entry name" value="TPR-like"/>
    <property type="match status" value="1"/>
</dbReference>
<evidence type="ECO:0000313" key="5">
    <source>
        <dbReference type="Proteomes" id="UP000307173"/>
    </source>
</evidence>
<comment type="caution">
    <text evidence="4">The sequence shown here is derived from an EMBL/GenBank/DDBJ whole genome shotgun (WGS) entry which is preliminary data.</text>
</comment>
<keyword evidence="1" id="KW-0677">Repeat</keyword>
<dbReference type="InterPro" id="IPR019734">
    <property type="entry name" value="TPR_rpt"/>
</dbReference>
<dbReference type="SMART" id="SM00028">
    <property type="entry name" value="TPR"/>
    <property type="match status" value="3"/>
</dbReference>
<evidence type="ECO:0000256" key="3">
    <source>
        <dbReference type="PROSITE-ProRule" id="PRU00339"/>
    </source>
</evidence>
<evidence type="ECO:0000313" key="4">
    <source>
        <dbReference type="EMBL" id="TID28801.1"/>
    </source>
</evidence>
<dbReference type="InterPro" id="IPR011990">
    <property type="entry name" value="TPR-like_helical_dom_sf"/>
</dbReference>
<dbReference type="PROSITE" id="PS50005">
    <property type="entry name" value="TPR"/>
    <property type="match status" value="1"/>
</dbReference>
<name>A0A4V4NFR6_9ASCO</name>
<gene>
    <name evidence="4" type="ORF">CANINC_002320</name>
</gene>
<dbReference type="PANTHER" id="PTHR16193">
    <property type="entry name" value="TETRATRICOPEPTIDE REPEAT PROTEIN 27"/>
    <property type="match status" value="1"/>
</dbReference>
<sequence>MNLKNLYLKSILQNTKLSPENEDLSFPDLQNLFTSLINGHYFLVLKHPIFADNILTSTKVIDITKSYIEKEDIEAFQFVDDIVSQFFENLSVVCETNEITSTYMYLLAVLFLQMFVTSNFSGPKLPFQSSDSELGFLQLLFRKDNNRILSKVQNDCLQLLNINGFAPYHLSESPLLLVLSLRIFEKLHHCDISLLHPSISSISTEEIVQKSMDVVLGHKTLPDYIMGSISWFRARACQVQQALLAEISPVLTSLSLNLLSNNTLHSLIDQENSSSQINQSLLITYYLEVANVALSGELESQTLDAIMNANRVSGLSLVLTGCKAKFTQYQEKSTAALTVLAKSNDALLRAEQTEKTFNPLDVKLNDDLFLDRPKYDSIGDDELLQETEEYNEEENYIKRIKVDFSQSSESGLSQTFTEQLLPIAKKESDIPAALCKLDPNNQPNLANLDHVQLLLRMQTILNNTPSGNVLVNEELIAVIQRTLFSEVNSVNWLIYARALWYRSLLETARSRTVERGVLQLYSLVEELGVNSEKTARLFPKTEDEVNFSINFRDSTDIQLTLTNSVRLRYIYQLPLMPKWAMDSKLAEKLMELGSLKSALEIYERLEKWTDAALCYASTGDESRGIELIKRALDCNPRDARSWSVLGDITGDPDMWLKAWEIGKYANAKRSLAKYYYNPPKSSGLSRQLMTAIEHMYDCLSANPLNFQNWFFYGCMGLEAEKVDLAAEAFTRCIALDDTNSYAWSNLASALIKLNKLPEAFNALKKSVNSGDSAKKSWRIWENYLIVAAKLNKWDDVLYASVVLLNRKKDLDHNKSSIDLPVVEKLVELLVSEPFEEVKSQRYFQKTCVNFICNMIPSVLHHDARIWRIIAKVDLWRKKPWLALEDYEKAYRAASNNPELQSNENVWNSAVDACIELISAYENFGELEGRHGAGDIICKDWRFKAKSAIRSLISKGKTSWEYTESYERLLELKCEVIKM</sequence>
<protein>
    <submittedName>
        <fullName evidence="4">Uncharacterized protein</fullName>
    </submittedName>
</protein>
<evidence type="ECO:0000256" key="2">
    <source>
        <dbReference type="ARBA" id="ARBA00022803"/>
    </source>
</evidence>
<dbReference type="AlphaFoldDB" id="A0A4V4NFR6"/>
<accession>A0A4V4NFR6</accession>
<organism evidence="4 5">
    <name type="scientific">Pichia inconspicua</name>
    <dbReference type="NCBI Taxonomy" id="52247"/>
    <lineage>
        <taxon>Eukaryota</taxon>
        <taxon>Fungi</taxon>
        <taxon>Dikarya</taxon>
        <taxon>Ascomycota</taxon>
        <taxon>Saccharomycotina</taxon>
        <taxon>Pichiomycetes</taxon>
        <taxon>Pichiales</taxon>
        <taxon>Pichiaceae</taxon>
        <taxon>Pichia</taxon>
    </lineage>
</organism>
<dbReference type="Proteomes" id="UP000307173">
    <property type="component" value="Unassembled WGS sequence"/>
</dbReference>
<keyword evidence="2 3" id="KW-0802">TPR repeat</keyword>
<proteinExistence type="predicted"/>